<dbReference type="InterPro" id="IPR013766">
    <property type="entry name" value="Thioredoxin_domain"/>
</dbReference>
<evidence type="ECO:0000256" key="1">
    <source>
        <dbReference type="ARBA" id="ARBA00022559"/>
    </source>
</evidence>
<evidence type="ECO:0000313" key="9">
    <source>
        <dbReference type="Proteomes" id="UP000826722"/>
    </source>
</evidence>
<comment type="miscellaneous">
    <text evidence="6">The active site is a conserved redox-active cysteine residue, the peroxidatic cysteine (C(P)), which makes the nucleophilic attack on the peroxide substrate. The peroxide oxidizes the C(P)-SH to cysteine sulfenic acid (C(P)-SOH), which then reacts with another cysteine residue, the resolving cysteine (C(R)), to form a disulfide bridge. The disulfide is subsequently reduced by an appropriate electron donor to complete the catalytic cycle. In this atypical 2-Cys peroxiredoxin, C(R) is present in the same subunit to form an intramolecular disulfide. The disulfide is subsequently reduced by thioredoxin.</text>
</comment>
<keyword evidence="2 6" id="KW-0049">Antioxidant</keyword>
<dbReference type="InterPro" id="IPR018219">
    <property type="entry name" value="Tpx_CS"/>
</dbReference>
<dbReference type="KEGG" id="mpau:ZMTM_15820"/>
<evidence type="ECO:0000256" key="5">
    <source>
        <dbReference type="ARBA" id="ARBA00023284"/>
    </source>
</evidence>
<dbReference type="EMBL" id="AP024110">
    <property type="protein sequence ID" value="BCM25323.1"/>
    <property type="molecule type" value="Genomic_DNA"/>
</dbReference>
<evidence type="ECO:0000256" key="4">
    <source>
        <dbReference type="ARBA" id="ARBA00023157"/>
    </source>
</evidence>
<protein>
    <recommendedName>
        <fullName evidence="6">Thiol peroxidase</fullName>
        <shortName evidence="6">Tpx</shortName>
        <ecNumber evidence="6">1.11.1.24</ecNumber>
    </recommendedName>
    <alternativeName>
        <fullName evidence="6">Peroxiredoxin tpx</fullName>
        <shortName evidence="6">Prx</shortName>
    </alternativeName>
    <alternativeName>
        <fullName evidence="6">Thioredoxin peroxidase</fullName>
    </alternativeName>
    <alternativeName>
        <fullName evidence="6">Thioredoxin-dependent peroxiredoxin</fullName>
    </alternativeName>
</protein>
<organism evidence="8 9">
    <name type="scientific">Methyloradius palustris</name>
    <dbReference type="NCBI Taxonomy" id="2778876"/>
    <lineage>
        <taxon>Bacteria</taxon>
        <taxon>Pseudomonadati</taxon>
        <taxon>Pseudomonadota</taxon>
        <taxon>Betaproteobacteria</taxon>
        <taxon>Nitrosomonadales</taxon>
        <taxon>Methylophilaceae</taxon>
        <taxon>Methyloradius</taxon>
    </lineage>
</organism>
<dbReference type="InterPro" id="IPR002065">
    <property type="entry name" value="TPX"/>
</dbReference>
<evidence type="ECO:0000256" key="2">
    <source>
        <dbReference type="ARBA" id="ARBA00022862"/>
    </source>
</evidence>
<comment type="function">
    <text evidence="6">Thiol-specific peroxidase that catalyzes the reduction of hydrogen peroxide and organic hydroperoxides to water and alcohols, respectively. Plays a role in cell protection against oxidative stress by detoxifying peroxides.</text>
</comment>
<evidence type="ECO:0000256" key="3">
    <source>
        <dbReference type="ARBA" id="ARBA00023002"/>
    </source>
</evidence>
<feature type="active site" description="Cysteine sulfenic acid (-SOH) intermediate" evidence="6">
    <location>
        <position position="61"/>
    </location>
</feature>
<dbReference type="Pfam" id="PF08534">
    <property type="entry name" value="Redoxin"/>
    <property type="match status" value="1"/>
</dbReference>
<dbReference type="AlphaFoldDB" id="A0A8D5GD89"/>
<dbReference type="GO" id="GO:0008379">
    <property type="term" value="F:thioredoxin peroxidase activity"/>
    <property type="evidence" value="ECO:0007669"/>
    <property type="project" value="UniProtKB-UniRule"/>
</dbReference>
<proteinExistence type="inferred from homology"/>
<comment type="catalytic activity">
    <reaction evidence="6">
        <text>a hydroperoxide + [thioredoxin]-dithiol = an alcohol + [thioredoxin]-disulfide + H2O</text>
        <dbReference type="Rhea" id="RHEA:62620"/>
        <dbReference type="Rhea" id="RHEA-COMP:10698"/>
        <dbReference type="Rhea" id="RHEA-COMP:10700"/>
        <dbReference type="ChEBI" id="CHEBI:15377"/>
        <dbReference type="ChEBI" id="CHEBI:29950"/>
        <dbReference type="ChEBI" id="CHEBI:30879"/>
        <dbReference type="ChEBI" id="CHEBI:35924"/>
        <dbReference type="ChEBI" id="CHEBI:50058"/>
        <dbReference type="EC" id="1.11.1.24"/>
    </reaction>
</comment>
<keyword evidence="9" id="KW-1185">Reference proteome</keyword>
<comment type="similarity">
    <text evidence="6">Belongs to the peroxiredoxin family. Tpx subfamily.</text>
</comment>
<reference evidence="8" key="1">
    <citation type="journal article" date="2021" name="Arch. Microbiol.">
        <title>Methyloradius palustris gen. nov., sp. nov., a methanol-oxidizing bacterium isolated from snow.</title>
        <authorList>
            <person name="Miyadera T."/>
            <person name="Kojima H."/>
            <person name="Fukui M."/>
        </authorList>
    </citation>
    <scope>NUCLEOTIDE SEQUENCE</scope>
    <source>
        <strain evidence="8">Zm11</strain>
    </source>
</reference>
<evidence type="ECO:0000313" key="8">
    <source>
        <dbReference type="EMBL" id="BCM25323.1"/>
    </source>
</evidence>
<dbReference type="HAMAP" id="MF_00269">
    <property type="entry name" value="Tpx"/>
    <property type="match status" value="1"/>
</dbReference>
<keyword evidence="1 6" id="KW-0575">Peroxidase</keyword>
<accession>A0A8D5GD89</accession>
<evidence type="ECO:0000259" key="7">
    <source>
        <dbReference type="PROSITE" id="PS51352"/>
    </source>
</evidence>
<dbReference type="InterPro" id="IPR050455">
    <property type="entry name" value="Tpx_Peroxidase_subfamily"/>
</dbReference>
<sequence>MTSTVTLKGNPVSIGGDFLKKGDSAPDFTLADSKRNDVHLENYAGKRKILNIFPSVDTPTCAMSVRQFNSKANALANTVVLCVSADLPFAQSRFCGAEGLENVVTLSTFRNTAKFSESYGVQIKDSSLAGLTARAVVVLDENNKVLHSELVGEIAEEPNYDAALAVL</sequence>
<keyword evidence="5 6" id="KW-0676">Redox-active center</keyword>
<dbReference type="RefSeq" id="WP_221763425.1">
    <property type="nucleotide sequence ID" value="NZ_AP024110.1"/>
</dbReference>
<dbReference type="NCBIfam" id="NF001808">
    <property type="entry name" value="PRK00522.1"/>
    <property type="match status" value="1"/>
</dbReference>
<comment type="subunit">
    <text evidence="6">Homodimer.</text>
</comment>
<dbReference type="EC" id="1.11.1.24" evidence="6"/>
<dbReference type="Gene3D" id="3.40.30.10">
    <property type="entry name" value="Glutaredoxin"/>
    <property type="match status" value="1"/>
</dbReference>
<keyword evidence="3 6" id="KW-0560">Oxidoreductase</keyword>
<dbReference type="PROSITE" id="PS01265">
    <property type="entry name" value="TPX"/>
    <property type="match status" value="1"/>
</dbReference>
<evidence type="ECO:0000256" key="6">
    <source>
        <dbReference type="HAMAP-Rule" id="MF_00269"/>
    </source>
</evidence>
<feature type="domain" description="Thioredoxin" evidence="7">
    <location>
        <begin position="19"/>
        <end position="167"/>
    </location>
</feature>
<dbReference type="SUPFAM" id="SSF52833">
    <property type="entry name" value="Thioredoxin-like"/>
    <property type="match status" value="1"/>
</dbReference>
<dbReference type="InterPro" id="IPR036249">
    <property type="entry name" value="Thioredoxin-like_sf"/>
</dbReference>
<feature type="disulfide bond" description="Redox-active" evidence="6">
    <location>
        <begin position="61"/>
        <end position="95"/>
    </location>
</feature>
<dbReference type="Proteomes" id="UP000826722">
    <property type="component" value="Chromosome"/>
</dbReference>
<dbReference type="InterPro" id="IPR013740">
    <property type="entry name" value="Redoxin"/>
</dbReference>
<dbReference type="PANTHER" id="PTHR43110:SF1">
    <property type="entry name" value="THIOL PEROXIDASE"/>
    <property type="match status" value="1"/>
</dbReference>
<gene>
    <name evidence="6 8" type="primary">tpx</name>
    <name evidence="8" type="ORF">ZMTM_15820</name>
</gene>
<dbReference type="PROSITE" id="PS51352">
    <property type="entry name" value="THIOREDOXIN_2"/>
    <property type="match status" value="1"/>
</dbReference>
<dbReference type="CDD" id="cd03014">
    <property type="entry name" value="PRX_Atyp2cys"/>
    <property type="match status" value="1"/>
</dbReference>
<dbReference type="PANTHER" id="PTHR43110">
    <property type="entry name" value="THIOL PEROXIDASE"/>
    <property type="match status" value="1"/>
</dbReference>
<keyword evidence="4 6" id="KW-1015">Disulfide bond</keyword>
<name>A0A8D5GD89_9PROT</name>